<dbReference type="EMBL" id="KN834766">
    <property type="protein sequence ID" value="KIK62754.1"/>
    <property type="molecule type" value="Genomic_DNA"/>
</dbReference>
<dbReference type="Proteomes" id="UP000053593">
    <property type="component" value="Unassembled WGS sequence"/>
</dbReference>
<dbReference type="HOGENOM" id="CLU_021108_6_1_1"/>
<keyword evidence="3" id="KW-1185">Reference proteome</keyword>
<name>A0A0D0CJ32_9AGAR</name>
<gene>
    <name evidence="2" type="ORF">GYMLUDRAFT_72504</name>
</gene>
<evidence type="ECO:0000256" key="1">
    <source>
        <dbReference type="SAM" id="MobiDB-lite"/>
    </source>
</evidence>
<dbReference type="AlphaFoldDB" id="A0A0D0CJ32"/>
<evidence type="ECO:0000313" key="2">
    <source>
        <dbReference type="EMBL" id="KIK62754.1"/>
    </source>
</evidence>
<protein>
    <submittedName>
        <fullName evidence="2">Uncharacterized protein</fullName>
    </submittedName>
</protein>
<sequence length="459" mass="50840">MTLESVPLFFPQAQRLTFTNNHFVASVQPLRVPSPSPPATTVNHAALSIPPVTSPVHHDHVRESPSELYARSLLLAKRGYALWKPQAQGVRLPDAYKREGVRIGDVGILNGFGGFTYLFNVFHSSDHPINLCRVPPNFKPLPMEDYYNVEEEPAEFEPGSHVASETSGISKSNIPFPEGQASIPGVPEDVGAGLTFLSSASEGAFLVLPEGGKRIDHQHWIALYQYTAECAQTWFDFINGDRSQGGLAMGLHEGLYLVTGCDKARAWGVASFNNARPQGIPVRLDFIPKAAEKAGGMSRYRFSRCDHATASSGADNVQSGCVFLRGFRIAIRQDPKNPFKLVTEVTFTANTDTDEFVRRLSTATYHSSNSERHLKTENNSSGECNDEASLPERYHVYHPSDVINRWILDNHDEVGIAITHDEDWVSVIQEASFPSSRLTPLLIILTEYSMKMQCQLNLN</sequence>
<organism evidence="2 3">
    <name type="scientific">Collybiopsis luxurians FD-317 M1</name>
    <dbReference type="NCBI Taxonomy" id="944289"/>
    <lineage>
        <taxon>Eukaryota</taxon>
        <taxon>Fungi</taxon>
        <taxon>Dikarya</taxon>
        <taxon>Basidiomycota</taxon>
        <taxon>Agaricomycotina</taxon>
        <taxon>Agaricomycetes</taxon>
        <taxon>Agaricomycetidae</taxon>
        <taxon>Agaricales</taxon>
        <taxon>Marasmiineae</taxon>
        <taxon>Omphalotaceae</taxon>
        <taxon>Collybiopsis</taxon>
        <taxon>Collybiopsis luxurians</taxon>
    </lineage>
</organism>
<accession>A0A0D0CJ32</accession>
<evidence type="ECO:0000313" key="3">
    <source>
        <dbReference type="Proteomes" id="UP000053593"/>
    </source>
</evidence>
<reference evidence="2 3" key="1">
    <citation type="submission" date="2014-04" db="EMBL/GenBank/DDBJ databases">
        <title>Evolutionary Origins and Diversification of the Mycorrhizal Mutualists.</title>
        <authorList>
            <consortium name="DOE Joint Genome Institute"/>
            <consortium name="Mycorrhizal Genomics Consortium"/>
            <person name="Kohler A."/>
            <person name="Kuo A."/>
            <person name="Nagy L.G."/>
            <person name="Floudas D."/>
            <person name="Copeland A."/>
            <person name="Barry K.W."/>
            <person name="Cichocki N."/>
            <person name="Veneault-Fourrey C."/>
            <person name="LaButti K."/>
            <person name="Lindquist E.A."/>
            <person name="Lipzen A."/>
            <person name="Lundell T."/>
            <person name="Morin E."/>
            <person name="Murat C."/>
            <person name="Riley R."/>
            <person name="Ohm R."/>
            <person name="Sun H."/>
            <person name="Tunlid A."/>
            <person name="Henrissat B."/>
            <person name="Grigoriev I.V."/>
            <person name="Hibbett D.S."/>
            <person name="Martin F."/>
        </authorList>
    </citation>
    <scope>NUCLEOTIDE SEQUENCE [LARGE SCALE GENOMIC DNA]</scope>
    <source>
        <strain evidence="2 3">FD-317 M1</strain>
    </source>
</reference>
<feature type="region of interest" description="Disordered" evidence="1">
    <location>
        <begin position="368"/>
        <end position="387"/>
    </location>
</feature>
<proteinExistence type="predicted"/>
<dbReference type="OrthoDB" id="3222453at2759"/>